<comment type="subcellular location">
    <subcellularLocation>
        <location evidence="1">Nucleus</location>
    </subcellularLocation>
</comment>
<evidence type="ECO:0000256" key="7">
    <source>
        <dbReference type="PROSITE-ProRule" id="PRU00042"/>
    </source>
</evidence>
<dbReference type="GO" id="GO:0005634">
    <property type="term" value="C:nucleus"/>
    <property type="evidence" value="ECO:0007669"/>
    <property type="project" value="UniProtKB-SubCell"/>
</dbReference>
<accession>A0AAD6Z5H9</accession>
<dbReference type="AlphaFoldDB" id="A0AAD6Z5H9"/>
<keyword evidence="8" id="KW-0175">Coiled coil</keyword>
<dbReference type="SUPFAM" id="SSF57667">
    <property type="entry name" value="beta-beta-alpha zinc fingers"/>
    <property type="match status" value="2"/>
</dbReference>
<feature type="region of interest" description="Disordered" evidence="9">
    <location>
        <begin position="172"/>
        <end position="244"/>
    </location>
</feature>
<feature type="domain" description="C2H2-type" evidence="10">
    <location>
        <begin position="117"/>
        <end position="149"/>
    </location>
</feature>
<evidence type="ECO:0000256" key="9">
    <source>
        <dbReference type="SAM" id="MobiDB-lite"/>
    </source>
</evidence>
<feature type="compositionally biased region" description="Polar residues" evidence="9">
    <location>
        <begin position="424"/>
        <end position="434"/>
    </location>
</feature>
<dbReference type="InterPro" id="IPR043359">
    <property type="entry name" value="GLI-like"/>
</dbReference>
<keyword evidence="12" id="KW-1185">Reference proteome</keyword>
<dbReference type="GO" id="GO:0000981">
    <property type="term" value="F:DNA-binding transcription factor activity, RNA polymerase II-specific"/>
    <property type="evidence" value="ECO:0007669"/>
    <property type="project" value="TreeGrafter"/>
</dbReference>
<dbReference type="InterPro" id="IPR036236">
    <property type="entry name" value="Znf_C2H2_sf"/>
</dbReference>
<evidence type="ECO:0000259" key="10">
    <source>
        <dbReference type="PROSITE" id="PS50157"/>
    </source>
</evidence>
<keyword evidence="4 7" id="KW-0863">Zinc-finger</keyword>
<evidence type="ECO:0000256" key="6">
    <source>
        <dbReference type="ARBA" id="ARBA00023242"/>
    </source>
</evidence>
<dbReference type="PROSITE" id="PS00028">
    <property type="entry name" value="ZINC_FINGER_C2H2_1"/>
    <property type="match status" value="2"/>
</dbReference>
<sequence>MSTTPKAEEIVFVHTVPVPATASASHSLSPESEPPSRSFSPSEHPGGSAAIYVSDDEGDSTTISRGGTPPMTHFHEFRDSDDSVTCRWESCGIVYTHLPTLIDHIHSVHIGVHKSNYTCEWDSCQRRGLPQTSRFALISHIRSHTGEKPFTCARPECDKSFTRSDALAKHMRLQHNISPPLPGRGGSRKRRRGPGTEPDAVLSLDPANPHTPPPAPPPPAAPPQSSFSTFKVDPPAAPPDADAGDVAAAAAAASAAAGMGGTTSILDVRDFEEHPPRPARQTRPLSPLSAGMRTPPRAEAGGGDEDEEMPPSAETLPPALRARYDPAAGLVLGRTPAMAMYLVMKAKHRYAAQQHERLLEELRVVRAQLKVEKDEKELALDDLLRGCFGAQAEHLIEPVPLPPSMLNAVQPIPLTNNSTSNLNATHMANGNSYYRTRPEVG</sequence>
<feature type="region of interest" description="Disordered" evidence="9">
    <location>
        <begin position="20"/>
        <end position="70"/>
    </location>
</feature>
<organism evidence="11 12">
    <name type="scientific">Mycena albidolilacea</name>
    <dbReference type="NCBI Taxonomy" id="1033008"/>
    <lineage>
        <taxon>Eukaryota</taxon>
        <taxon>Fungi</taxon>
        <taxon>Dikarya</taxon>
        <taxon>Basidiomycota</taxon>
        <taxon>Agaricomycotina</taxon>
        <taxon>Agaricomycetes</taxon>
        <taxon>Agaricomycetidae</taxon>
        <taxon>Agaricales</taxon>
        <taxon>Marasmiineae</taxon>
        <taxon>Mycenaceae</taxon>
        <taxon>Mycena</taxon>
    </lineage>
</organism>
<keyword evidence="5" id="KW-0862">Zinc</keyword>
<dbReference type="GO" id="GO:0000978">
    <property type="term" value="F:RNA polymerase II cis-regulatory region sequence-specific DNA binding"/>
    <property type="evidence" value="ECO:0007669"/>
    <property type="project" value="TreeGrafter"/>
</dbReference>
<keyword evidence="6" id="KW-0539">Nucleus</keyword>
<dbReference type="PANTHER" id="PTHR45718:SF4">
    <property type="entry name" value="TRANSCRIPTIONAL ACTIVATOR CUBITUS INTERRUPTUS"/>
    <property type="match status" value="1"/>
</dbReference>
<feature type="coiled-coil region" evidence="8">
    <location>
        <begin position="352"/>
        <end position="379"/>
    </location>
</feature>
<dbReference type="PANTHER" id="PTHR45718">
    <property type="entry name" value="TRANSCRIPTIONAL ACTIVATOR CUBITUS INTERRUPTUS"/>
    <property type="match status" value="1"/>
</dbReference>
<evidence type="ECO:0000256" key="5">
    <source>
        <dbReference type="ARBA" id="ARBA00022833"/>
    </source>
</evidence>
<proteinExistence type="predicted"/>
<feature type="domain" description="C2H2-type" evidence="10">
    <location>
        <begin position="150"/>
        <end position="180"/>
    </location>
</feature>
<feature type="compositionally biased region" description="Pro residues" evidence="9">
    <location>
        <begin position="209"/>
        <end position="222"/>
    </location>
</feature>
<evidence type="ECO:0000256" key="1">
    <source>
        <dbReference type="ARBA" id="ARBA00004123"/>
    </source>
</evidence>
<dbReference type="Pfam" id="PF00096">
    <property type="entry name" value="zf-C2H2"/>
    <property type="match status" value="1"/>
</dbReference>
<keyword evidence="3" id="KW-0677">Repeat</keyword>
<comment type="caution">
    <text evidence="11">The sequence shown here is derived from an EMBL/GenBank/DDBJ whole genome shotgun (WGS) entry which is preliminary data.</text>
</comment>
<dbReference type="Proteomes" id="UP001218218">
    <property type="component" value="Unassembled WGS sequence"/>
</dbReference>
<dbReference type="Gene3D" id="3.30.160.60">
    <property type="entry name" value="Classic Zinc Finger"/>
    <property type="match status" value="3"/>
</dbReference>
<dbReference type="SMART" id="SM00355">
    <property type="entry name" value="ZnF_C2H2"/>
    <property type="match status" value="3"/>
</dbReference>
<feature type="compositionally biased region" description="Low complexity" evidence="9">
    <location>
        <begin position="23"/>
        <end position="45"/>
    </location>
</feature>
<dbReference type="Pfam" id="PF23561">
    <property type="entry name" value="zf-C2H2_15"/>
    <property type="match status" value="1"/>
</dbReference>
<dbReference type="PROSITE" id="PS50157">
    <property type="entry name" value="ZINC_FINGER_C2H2_2"/>
    <property type="match status" value="2"/>
</dbReference>
<gene>
    <name evidence="11" type="ORF">DFH08DRAFT_792947</name>
</gene>
<dbReference type="InterPro" id="IPR013087">
    <property type="entry name" value="Znf_C2H2_type"/>
</dbReference>
<dbReference type="FunFam" id="3.30.160.60:FF:000201">
    <property type="entry name" value="C2H2 finger domain protein (Gli3)"/>
    <property type="match status" value="1"/>
</dbReference>
<evidence type="ECO:0000256" key="4">
    <source>
        <dbReference type="ARBA" id="ARBA00022771"/>
    </source>
</evidence>
<keyword evidence="2" id="KW-0479">Metal-binding</keyword>
<evidence type="ECO:0000256" key="3">
    <source>
        <dbReference type="ARBA" id="ARBA00022737"/>
    </source>
</evidence>
<feature type="region of interest" description="Disordered" evidence="9">
    <location>
        <begin position="420"/>
        <end position="441"/>
    </location>
</feature>
<feature type="region of interest" description="Disordered" evidence="9">
    <location>
        <begin position="274"/>
        <end position="317"/>
    </location>
</feature>
<evidence type="ECO:0000313" key="11">
    <source>
        <dbReference type="EMBL" id="KAJ7307050.1"/>
    </source>
</evidence>
<dbReference type="EMBL" id="JARIHO010000089">
    <property type="protein sequence ID" value="KAJ7307050.1"/>
    <property type="molecule type" value="Genomic_DNA"/>
</dbReference>
<reference evidence="11" key="1">
    <citation type="submission" date="2023-03" db="EMBL/GenBank/DDBJ databases">
        <title>Massive genome expansion in bonnet fungi (Mycena s.s.) driven by repeated elements and novel gene families across ecological guilds.</title>
        <authorList>
            <consortium name="Lawrence Berkeley National Laboratory"/>
            <person name="Harder C.B."/>
            <person name="Miyauchi S."/>
            <person name="Viragh M."/>
            <person name="Kuo A."/>
            <person name="Thoen E."/>
            <person name="Andreopoulos B."/>
            <person name="Lu D."/>
            <person name="Skrede I."/>
            <person name="Drula E."/>
            <person name="Henrissat B."/>
            <person name="Morin E."/>
            <person name="Kohler A."/>
            <person name="Barry K."/>
            <person name="LaButti K."/>
            <person name="Morin E."/>
            <person name="Salamov A."/>
            <person name="Lipzen A."/>
            <person name="Mereny Z."/>
            <person name="Hegedus B."/>
            <person name="Baldrian P."/>
            <person name="Stursova M."/>
            <person name="Weitz H."/>
            <person name="Taylor A."/>
            <person name="Grigoriev I.V."/>
            <person name="Nagy L.G."/>
            <person name="Martin F."/>
            <person name="Kauserud H."/>
        </authorList>
    </citation>
    <scope>NUCLEOTIDE SEQUENCE</scope>
    <source>
        <strain evidence="11">CBHHK002</strain>
    </source>
</reference>
<name>A0AAD6Z5H9_9AGAR</name>
<dbReference type="GO" id="GO:0008270">
    <property type="term" value="F:zinc ion binding"/>
    <property type="evidence" value="ECO:0007669"/>
    <property type="project" value="UniProtKB-KW"/>
</dbReference>
<dbReference type="InterPro" id="IPR056436">
    <property type="entry name" value="Znf-C2H2_ZIC1-5/GLI1-3-like"/>
</dbReference>
<evidence type="ECO:0000313" key="12">
    <source>
        <dbReference type="Proteomes" id="UP001218218"/>
    </source>
</evidence>
<evidence type="ECO:0000256" key="2">
    <source>
        <dbReference type="ARBA" id="ARBA00022723"/>
    </source>
</evidence>
<evidence type="ECO:0000256" key="8">
    <source>
        <dbReference type="SAM" id="Coils"/>
    </source>
</evidence>
<protein>
    <recommendedName>
        <fullName evidence="10">C2H2-type domain-containing protein</fullName>
    </recommendedName>
</protein>